<reference evidence="2" key="1">
    <citation type="journal article" date="2021" name="Nat. Commun.">
        <title>Genetic determinants of endophytism in the Arabidopsis root mycobiome.</title>
        <authorList>
            <person name="Mesny F."/>
            <person name="Miyauchi S."/>
            <person name="Thiergart T."/>
            <person name="Pickel B."/>
            <person name="Atanasova L."/>
            <person name="Karlsson M."/>
            <person name="Huettel B."/>
            <person name="Barry K.W."/>
            <person name="Haridas S."/>
            <person name="Chen C."/>
            <person name="Bauer D."/>
            <person name="Andreopoulos W."/>
            <person name="Pangilinan J."/>
            <person name="LaButti K."/>
            <person name="Riley R."/>
            <person name="Lipzen A."/>
            <person name="Clum A."/>
            <person name="Drula E."/>
            <person name="Henrissat B."/>
            <person name="Kohler A."/>
            <person name="Grigoriev I.V."/>
            <person name="Martin F.M."/>
            <person name="Hacquard S."/>
        </authorList>
    </citation>
    <scope>NUCLEOTIDE SEQUENCE</scope>
    <source>
        <strain evidence="2">MPI-CAGE-CH-0235</strain>
    </source>
</reference>
<evidence type="ECO:0000313" key="2">
    <source>
        <dbReference type="EMBL" id="KAH7313681.1"/>
    </source>
</evidence>
<evidence type="ECO:0000313" key="3">
    <source>
        <dbReference type="Proteomes" id="UP000813444"/>
    </source>
</evidence>
<accession>A0A8K0WPD3</accession>
<gene>
    <name evidence="2" type="ORF">B0I35DRAFT_480352</name>
</gene>
<feature type="compositionally biased region" description="Basic and acidic residues" evidence="1">
    <location>
        <begin position="99"/>
        <end position="111"/>
    </location>
</feature>
<feature type="compositionally biased region" description="Basic and acidic residues" evidence="1">
    <location>
        <begin position="31"/>
        <end position="40"/>
    </location>
</feature>
<feature type="region of interest" description="Disordered" evidence="1">
    <location>
        <begin position="1"/>
        <end position="111"/>
    </location>
</feature>
<protein>
    <submittedName>
        <fullName evidence="2">Uncharacterized protein</fullName>
    </submittedName>
</protein>
<dbReference type="Proteomes" id="UP000813444">
    <property type="component" value="Unassembled WGS sequence"/>
</dbReference>
<dbReference type="AlphaFoldDB" id="A0A8K0WPD3"/>
<feature type="compositionally biased region" description="Low complexity" evidence="1">
    <location>
        <begin position="59"/>
        <end position="79"/>
    </location>
</feature>
<feature type="compositionally biased region" description="Basic and acidic residues" evidence="1">
    <location>
        <begin position="80"/>
        <end position="89"/>
    </location>
</feature>
<dbReference type="EMBL" id="JAGPNK010000009">
    <property type="protein sequence ID" value="KAH7313681.1"/>
    <property type="molecule type" value="Genomic_DNA"/>
</dbReference>
<dbReference type="OrthoDB" id="4829551at2759"/>
<sequence>MASANAKVKGAMTMTQHDGRAPAPPHLVYRYSEDVRDDRRPRHVPSVSYRDGVAARRPSIASGSSRAVARSRGTASGASESREAEEQRSRYRLSTKATEQPRSRREADVRKEPEFRGVGAWSDQGFVNHRGYPKELLQDAPDPGLYGQPSIGEGRLPTPDLVPVQREIRFCACCVDAEAVTNEAWYQARKAKMDSQLEAAMEHISRMNAGTVRRLKY</sequence>
<keyword evidence="3" id="KW-1185">Reference proteome</keyword>
<organism evidence="2 3">
    <name type="scientific">Stachybotrys elegans</name>
    <dbReference type="NCBI Taxonomy" id="80388"/>
    <lineage>
        <taxon>Eukaryota</taxon>
        <taxon>Fungi</taxon>
        <taxon>Dikarya</taxon>
        <taxon>Ascomycota</taxon>
        <taxon>Pezizomycotina</taxon>
        <taxon>Sordariomycetes</taxon>
        <taxon>Hypocreomycetidae</taxon>
        <taxon>Hypocreales</taxon>
        <taxon>Stachybotryaceae</taxon>
        <taxon>Stachybotrys</taxon>
    </lineage>
</organism>
<comment type="caution">
    <text evidence="2">The sequence shown here is derived from an EMBL/GenBank/DDBJ whole genome shotgun (WGS) entry which is preliminary data.</text>
</comment>
<proteinExistence type="predicted"/>
<evidence type="ECO:0000256" key="1">
    <source>
        <dbReference type="SAM" id="MobiDB-lite"/>
    </source>
</evidence>
<name>A0A8K0WPD3_9HYPO</name>